<feature type="chain" id="PRO_5047218506" evidence="1">
    <location>
        <begin position="27"/>
        <end position="196"/>
    </location>
</feature>
<accession>A0ABU1D5D2</accession>
<dbReference type="Pfam" id="PF04366">
    <property type="entry name" value="Ysc84"/>
    <property type="match status" value="1"/>
</dbReference>
<keyword evidence="4" id="KW-1185">Reference proteome</keyword>
<evidence type="ECO:0000313" key="3">
    <source>
        <dbReference type="EMBL" id="MDR4125643.1"/>
    </source>
</evidence>
<reference evidence="3 4" key="1">
    <citation type="submission" date="2023-08" db="EMBL/GenBank/DDBJ databases">
        <title>Alcaligenaceae gen. nov., a novel taxon isolated from the sludge of Yixing Pesticide Factory.</title>
        <authorList>
            <person name="Ruan L."/>
        </authorList>
    </citation>
    <scope>NUCLEOTIDE SEQUENCE [LARGE SCALE GENOMIC DNA]</scope>
    <source>
        <strain evidence="3 4">LG-2</strain>
    </source>
</reference>
<dbReference type="InterPro" id="IPR007461">
    <property type="entry name" value="Ysc84_actin-binding"/>
</dbReference>
<evidence type="ECO:0000313" key="4">
    <source>
        <dbReference type="Proteomes" id="UP001232156"/>
    </source>
</evidence>
<proteinExistence type="predicted"/>
<dbReference type="Proteomes" id="UP001232156">
    <property type="component" value="Unassembled WGS sequence"/>
</dbReference>
<keyword evidence="1" id="KW-0732">Signal</keyword>
<dbReference type="RefSeq" id="WP_347286819.1">
    <property type="nucleotide sequence ID" value="NZ_JAUZQE010000011.1"/>
</dbReference>
<evidence type="ECO:0000259" key="2">
    <source>
        <dbReference type="Pfam" id="PF04366"/>
    </source>
</evidence>
<feature type="signal peptide" evidence="1">
    <location>
        <begin position="1"/>
        <end position="26"/>
    </location>
</feature>
<evidence type="ECO:0000256" key="1">
    <source>
        <dbReference type="SAM" id="SignalP"/>
    </source>
</evidence>
<dbReference type="EMBL" id="JAUZQE010000011">
    <property type="protein sequence ID" value="MDR4125643.1"/>
    <property type="molecule type" value="Genomic_DNA"/>
</dbReference>
<organism evidence="3 4">
    <name type="scientific">Yanghanlia caeni</name>
    <dbReference type="NCBI Taxonomy" id="3064283"/>
    <lineage>
        <taxon>Bacteria</taxon>
        <taxon>Pseudomonadati</taxon>
        <taxon>Pseudomonadota</taxon>
        <taxon>Betaproteobacteria</taxon>
        <taxon>Burkholderiales</taxon>
        <taxon>Alcaligenaceae</taxon>
        <taxon>Yanghanlia</taxon>
    </lineage>
</organism>
<protein>
    <submittedName>
        <fullName evidence="3">YSC84-related protein</fullName>
    </submittedName>
</protein>
<feature type="domain" description="Ysc84 actin-binding" evidence="2">
    <location>
        <begin position="109"/>
        <end position="192"/>
    </location>
</feature>
<dbReference type="CDD" id="cd11524">
    <property type="entry name" value="SYLF"/>
    <property type="match status" value="1"/>
</dbReference>
<name>A0ABU1D5D2_9BURK</name>
<dbReference type="PROSITE" id="PS51257">
    <property type="entry name" value="PROKAR_LIPOPROTEIN"/>
    <property type="match status" value="1"/>
</dbReference>
<comment type="caution">
    <text evidence="3">The sequence shown here is derived from an EMBL/GenBank/DDBJ whole genome shotgun (WGS) entry which is preliminary data.</text>
</comment>
<sequence length="196" mass="20089">MHTKPHALTRTGAALALALAALGFTACTTTLPNQNATPAEQRAEINNAADSTLQRLYTAAPGSQELVDRAQGVLIFPEVISGGFIVGAEHGKGVLRVGGQNAGYYSTSAGSFGLQAGAQSRAIVILFMTQEALNDFRNSSGWTAGVDATVAVATVGANGRVDTSTIKEPVVAFALTNAGLMAGVSVEGSKIERIDL</sequence>
<gene>
    <name evidence="3" type="ORF">Q8947_06550</name>
</gene>